<feature type="region of interest" description="Disordered" evidence="5">
    <location>
        <begin position="442"/>
        <end position="461"/>
    </location>
</feature>
<dbReference type="InterPro" id="IPR017907">
    <property type="entry name" value="Znf_RING_CS"/>
</dbReference>
<dbReference type="Gramene" id="ORUFI05G22870.1">
    <property type="protein sequence ID" value="ORUFI05G22870.1"/>
    <property type="gene ID" value="ORUFI05G22870"/>
</dbReference>
<dbReference type="PROSITE" id="PS00518">
    <property type="entry name" value="ZF_RING_1"/>
    <property type="match status" value="1"/>
</dbReference>
<sequence>MHARTQARAYIGRAASRPENCTTQRQAGKGQGGRPTTSTTIAALRLRCLCFSFPLALRLLLLLLPPTASRVASTHLTSLPPPRACSTTSRRRGRARGERGGGEEAGMPAQKRPAPEAASAPAGGDGHVEGGGAGGGGGADEDAHRGGERSPKVMNGGGPEKEKERRDADSDAEEEEEEAGGGGGGGGADEDRDSPSSESDGDMDEFVLVKLMDIRKEVQCPICLGIIRKTRTVMECLHRFCRDCIDKSMRLGNNECPACRTHCASRRSLRDDPNYDALILALYPDIDKYEEEELAFSEEERTRNKKIQASIAETFRRQSEALVKKRSVAKATGSTITRRTRGNMRAKRRGRTSSPDIVATDNEDEDRDENGNEGSKESSSVDDRSPDVRQKRVRRWPVPRSSPAKSIGGIDSSFEDIDDLGSGRDIMSTSPLRGEMLAWGKNGTRSQTRHGNSGGSSGRMAKGGRVTKLVEYLRNTDEFDNKFNLYLVLLPLNGQSMPKLEKPYLSCQPTFSVRHLCQFVALQLSRHAKEVEIFIRKNPNNGCFASIDTSADEIKLNHDALERLEEEKSLSELYPSLASGHGDLELLYSLKAEVMTIRRTRISGSDFGSVFWVFVSFESLTMQAPWTRYGALNNEQMVGCRKNREVIKSLLTGAGLTVCHAMLPLKLADWPSTLTQSRCQSNWPMSLVLEI</sequence>
<evidence type="ECO:0000313" key="7">
    <source>
        <dbReference type="EnsemblPlants" id="ORUFI05G22870.1"/>
    </source>
</evidence>
<feature type="region of interest" description="Disordered" evidence="5">
    <location>
        <begin position="1"/>
        <end position="37"/>
    </location>
</feature>
<keyword evidence="1" id="KW-0479">Metal-binding</keyword>
<evidence type="ECO:0000256" key="2">
    <source>
        <dbReference type="ARBA" id="ARBA00022771"/>
    </source>
</evidence>
<feature type="compositionally biased region" description="Basic and acidic residues" evidence="5">
    <location>
        <begin position="374"/>
        <end position="390"/>
    </location>
</feature>
<keyword evidence="8" id="KW-1185">Reference proteome</keyword>
<feature type="compositionally biased region" description="Basic residues" evidence="5">
    <location>
        <begin position="338"/>
        <end position="351"/>
    </location>
</feature>
<accession>A0A0E0PPG5</accession>
<dbReference type="PANTHER" id="PTHR46537:SF10">
    <property type="entry name" value="OS05G0497600 PROTEIN"/>
    <property type="match status" value="1"/>
</dbReference>
<name>A0A0E0PPG5_ORYRU</name>
<feature type="compositionally biased region" description="Basic and acidic residues" evidence="5">
    <location>
        <begin position="141"/>
        <end position="151"/>
    </location>
</feature>
<evidence type="ECO:0000256" key="5">
    <source>
        <dbReference type="SAM" id="MobiDB-lite"/>
    </source>
</evidence>
<feature type="compositionally biased region" description="Gly residues" evidence="5">
    <location>
        <begin position="123"/>
        <end position="138"/>
    </location>
</feature>
<protein>
    <recommendedName>
        <fullName evidence="6">RING-type domain-containing protein</fullName>
    </recommendedName>
</protein>
<dbReference type="SMART" id="SM00184">
    <property type="entry name" value="RING"/>
    <property type="match status" value="1"/>
</dbReference>
<reference evidence="7" key="2">
    <citation type="submission" date="2015-06" db="UniProtKB">
        <authorList>
            <consortium name="EnsemblPlants"/>
        </authorList>
    </citation>
    <scope>IDENTIFICATION</scope>
</reference>
<feature type="compositionally biased region" description="Basic and acidic residues" evidence="5">
    <location>
        <begin position="159"/>
        <end position="169"/>
    </location>
</feature>
<dbReference type="STRING" id="4529.A0A0E0PPG5"/>
<keyword evidence="2 4" id="KW-0863">Zinc-finger</keyword>
<dbReference type="eggNOG" id="KOG0311">
    <property type="taxonomic scope" value="Eukaryota"/>
</dbReference>
<organism evidence="7 8">
    <name type="scientific">Oryza rufipogon</name>
    <name type="common">Brownbeard rice</name>
    <name type="synonym">Asian wild rice</name>
    <dbReference type="NCBI Taxonomy" id="4529"/>
    <lineage>
        <taxon>Eukaryota</taxon>
        <taxon>Viridiplantae</taxon>
        <taxon>Streptophyta</taxon>
        <taxon>Embryophyta</taxon>
        <taxon>Tracheophyta</taxon>
        <taxon>Spermatophyta</taxon>
        <taxon>Magnoliopsida</taxon>
        <taxon>Liliopsida</taxon>
        <taxon>Poales</taxon>
        <taxon>Poaceae</taxon>
        <taxon>BOP clade</taxon>
        <taxon>Oryzoideae</taxon>
        <taxon>Oryzeae</taxon>
        <taxon>Oryzinae</taxon>
        <taxon>Oryza</taxon>
    </lineage>
</organism>
<keyword evidence="3" id="KW-0862">Zinc</keyword>
<dbReference type="InterPro" id="IPR013083">
    <property type="entry name" value="Znf_RING/FYVE/PHD"/>
</dbReference>
<reference evidence="8" key="1">
    <citation type="submission" date="2013-06" db="EMBL/GenBank/DDBJ databases">
        <authorList>
            <person name="Zhao Q."/>
        </authorList>
    </citation>
    <scope>NUCLEOTIDE SEQUENCE</scope>
    <source>
        <strain evidence="8">cv. W1943</strain>
    </source>
</reference>
<dbReference type="Gene3D" id="3.30.40.10">
    <property type="entry name" value="Zinc/RING finger domain, C3HC4 (zinc finger)"/>
    <property type="match status" value="1"/>
</dbReference>
<feature type="domain" description="RING-type" evidence="6">
    <location>
        <begin position="220"/>
        <end position="260"/>
    </location>
</feature>
<dbReference type="GO" id="GO:0008270">
    <property type="term" value="F:zinc ion binding"/>
    <property type="evidence" value="ECO:0007669"/>
    <property type="project" value="UniProtKB-KW"/>
</dbReference>
<dbReference type="CDD" id="cd16531">
    <property type="entry name" value="RING-HC_RING1-like"/>
    <property type="match status" value="1"/>
</dbReference>
<dbReference type="PROSITE" id="PS50089">
    <property type="entry name" value="ZF_RING_2"/>
    <property type="match status" value="1"/>
</dbReference>
<evidence type="ECO:0000259" key="6">
    <source>
        <dbReference type="PROSITE" id="PS50089"/>
    </source>
</evidence>
<dbReference type="Pfam" id="PF13923">
    <property type="entry name" value="zf-C3HC4_2"/>
    <property type="match status" value="1"/>
</dbReference>
<dbReference type="Proteomes" id="UP000008022">
    <property type="component" value="Unassembled WGS sequence"/>
</dbReference>
<dbReference type="HOGENOM" id="CLU_025237_0_0_1"/>
<evidence type="ECO:0000313" key="8">
    <source>
        <dbReference type="Proteomes" id="UP000008022"/>
    </source>
</evidence>
<evidence type="ECO:0000256" key="4">
    <source>
        <dbReference type="PROSITE-ProRule" id="PRU00175"/>
    </source>
</evidence>
<dbReference type="SUPFAM" id="SSF57850">
    <property type="entry name" value="RING/U-box"/>
    <property type="match status" value="1"/>
</dbReference>
<dbReference type="InterPro" id="IPR044592">
    <property type="entry name" value="RING1A/B"/>
</dbReference>
<evidence type="ECO:0000256" key="3">
    <source>
        <dbReference type="ARBA" id="ARBA00022833"/>
    </source>
</evidence>
<evidence type="ECO:0000256" key="1">
    <source>
        <dbReference type="ARBA" id="ARBA00022723"/>
    </source>
</evidence>
<proteinExistence type="predicted"/>
<dbReference type="EnsemblPlants" id="ORUFI05G22870.1">
    <property type="protein sequence ID" value="ORUFI05G22870.1"/>
    <property type="gene ID" value="ORUFI05G22870"/>
</dbReference>
<dbReference type="AlphaFoldDB" id="A0A0E0PPG5"/>
<dbReference type="OMA" id="TQARAYI"/>
<dbReference type="InterPro" id="IPR001841">
    <property type="entry name" value="Znf_RING"/>
</dbReference>
<feature type="compositionally biased region" description="Acidic residues" evidence="5">
    <location>
        <begin position="170"/>
        <end position="179"/>
    </location>
</feature>
<dbReference type="PANTHER" id="PTHR46537">
    <property type="entry name" value="OS11G0578200 PROTEIN"/>
    <property type="match status" value="1"/>
</dbReference>
<feature type="region of interest" description="Disordered" evidence="5">
    <location>
        <begin position="322"/>
        <end position="427"/>
    </location>
</feature>
<feature type="region of interest" description="Disordered" evidence="5">
    <location>
        <begin position="72"/>
        <end position="202"/>
    </location>
</feature>